<dbReference type="CDD" id="cd00093">
    <property type="entry name" value="HTH_XRE"/>
    <property type="match status" value="1"/>
</dbReference>
<comment type="caution">
    <text evidence="2">The sequence shown here is derived from an EMBL/GenBank/DDBJ whole genome shotgun (WGS) entry which is preliminary data.</text>
</comment>
<dbReference type="EMBL" id="VOSC01000027">
    <property type="protein sequence ID" value="TXE08117.1"/>
    <property type="molecule type" value="Genomic_DNA"/>
</dbReference>
<dbReference type="SMART" id="SM00530">
    <property type="entry name" value="HTH_XRE"/>
    <property type="match status" value="1"/>
</dbReference>
<dbReference type="Gene3D" id="1.10.260.40">
    <property type="entry name" value="lambda repressor-like DNA-binding domains"/>
    <property type="match status" value="1"/>
</dbReference>
<dbReference type="InterPro" id="IPR010982">
    <property type="entry name" value="Lambda_DNA-bd_dom_sf"/>
</dbReference>
<evidence type="ECO:0000259" key="1">
    <source>
        <dbReference type="PROSITE" id="PS50943"/>
    </source>
</evidence>
<keyword evidence="3" id="KW-1185">Reference proteome</keyword>
<dbReference type="InterPro" id="IPR001387">
    <property type="entry name" value="Cro/C1-type_HTH"/>
</dbReference>
<sequence>MDLEKLKRKQYFCQNLTSLMKTTFGEYIRELRTKNELTLTQLAAKLNLDSANLSKIENNKRDFDKKRLPLLAKIFDLNLTELENEYISDQLGKQIYEYNCSKQLLKVAEAKAEYRRTLKEKAI</sequence>
<accession>A0A5C7AII8</accession>
<name>A0A5C7AII8_9FLAO</name>
<dbReference type="AlphaFoldDB" id="A0A5C7AII8"/>
<dbReference type="OrthoDB" id="4762426at2"/>
<protein>
    <submittedName>
        <fullName evidence="2">Helix-turn-helix transcriptional regulator</fullName>
    </submittedName>
</protein>
<dbReference type="SUPFAM" id="SSF47413">
    <property type="entry name" value="lambda repressor-like DNA-binding domains"/>
    <property type="match status" value="1"/>
</dbReference>
<organism evidence="2 3">
    <name type="scientific">Seonamhaeicola algicola</name>
    <dbReference type="NCBI Taxonomy" id="1719036"/>
    <lineage>
        <taxon>Bacteria</taxon>
        <taxon>Pseudomonadati</taxon>
        <taxon>Bacteroidota</taxon>
        <taxon>Flavobacteriia</taxon>
        <taxon>Flavobacteriales</taxon>
        <taxon>Flavobacteriaceae</taxon>
    </lineage>
</organism>
<reference evidence="3" key="1">
    <citation type="submission" date="2019-08" db="EMBL/GenBank/DDBJ databases">
        <title>Seonamhaeicola sediminis sp. nov., isolated from marine sediment.</title>
        <authorList>
            <person name="Cao W.R."/>
        </authorList>
    </citation>
    <scope>NUCLEOTIDE SEQUENCE [LARGE SCALE GENOMIC DNA]</scope>
    <source>
        <strain evidence="3">Gy8</strain>
    </source>
</reference>
<dbReference type="GO" id="GO:0003677">
    <property type="term" value="F:DNA binding"/>
    <property type="evidence" value="ECO:0007669"/>
    <property type="project" value="InterPro"/>
</dbReference>
<feature type="domain" description="HTH cro/C1-type" evidence="1">
    <location>
        <begin position="28"/>
        <end position="82"/>
    </location>
</feature>
<proteinExistence type="predicted"/>
<evidence type="ECO:0000313" key="2">
    <source>
        <dbReference type="EMBL" id="TXE08117.1"/>
    </source>
</evidence>
<gene>
    <name evidence="2" type="ORF">FUA26_11985</name>
</gene>
<dbReference type="Proteomes" id="UP000321790">
    <property type="component" value="Unassembled WGS sequence"/>
</dbReference>
<dbReference type="Pfam" id="PF01381">
    <property type="entry name" value="HTH_3"/>
    <property type="match status" value="1"/>
</dbReference>
<evidence type="ECO:0000313" key="3">
    <source>
        <dbReference type="Proteomes" id="UP000321790"/>
    </source>
</evidence>
<dbReference type="PROSITE" id="PS50943">
    <property type="entry name" value="HTH_CROC1"/>
    <property type="match status" value="1"/>
</dbReference>
<dbReference type="RefSeq" id="WP_147136364.1">
    <property type="nucleotide sequence ID" value="NZ_VOSC01000027.1"/>
</dbReference>